<dbReference type="AlphaFoldDB" id="A0A8X6KPM7"/>
<proteinExistence type="predicted"/>
<protein>
    <submittedName>
        <fullName evidence="1">Uncharacterized protein</fullName>
    </submittedName>
</protein>
<accession>A0A8X6KPM7</accession>
<reference evidence="1" key="1">
    <citation type="submission" date="2020-07" db="EMBL/GenBank/DDBJ databases">
        <title>Multicomponent nature underlies the extraordinary mechanical properties of spider dragline silk.</title>
        <authorList>
            <person name="Kono N."/>
            <person name="Nakamura H."/>
            <person name="Mori M."/>
            <person name="Yoshida Y."/>
            <person name="Ohtoshi R."/>
            <person name="Malay A.D."/>
            <person name="Moran D.A.P."/>
            <person name="Tomita M."/>
            <person name="Numata K."/>
            <person name="Arakawa K."/>
        </authorList>
    </citation>
    <scope>NUCLEOTIDE SEQUENCE</scope>
</reference>
<keyword evidence="2" id="KW-1185">Reference proteome</keyword>
<name>A0A8X6KPM7_TRICU</name>
<sequence>MDINNKAMVINNRAMDINNRATVVNYGAALINKRATGINNRATVQFFYRKFSFRIFAACKQLRRVILLTENYQLITASKNGSNN</sequence>
<organism evidence="1 2">
    <name type="scientific">Trichonephila clavata</name>
    <name type="common">Joro spider</name>
    <name type="synonym">Nephila clavata</name>
    <dbReference type="NCBI Taxonomy" id="2740835"/>
    <lineage>
        <taxon>Eukaryota</taxon>
        <taxon>Metazoa</taxon>
        <taxon>Ecdysozoa</taxon>
        <taxon>Arthropoda</taxon>
        <taxon>Chelicerata</taxon>
        <taxon>Arachnida</taxon>
        <taxon>Araneae</taxon>
        <taxon>Araneomorphae</taxon>
        <taxon>Entelegynae</taxon>
        <taxon>Araneoidea</taxon>
        <taxon>Nephilidae</taxon>
        <taxon>Trichonephila</taxon>
    </lineage>
</organism>
<evidence type="ECO:0000313" key="1">
    <source>
        <dbReference type="EMBL" id="GFQ79986.1"/>
    </source>
</evidence>
<evidence type="ECO:0000313" key="2">
    <source>
        <dbReference type="Proteomes" id="UP000887116"/>
    </source>
</evidence>
<dbReference type="EMBL" id="BMAO01012253">
    <property type="protein sequence ID" value="GFQ79986.1"/>
    <property type="molecule type" value="Genomic_DNA"/>
</dbReference>
<comment type="caution">
    <text evidence="1">The sequence shown here is derived from an EMBL/GenBank/DDBJ whole genome shotgun (WGS) entry which is preliminary data.</text>
</comment>
<gene>
    <name evidence="1" type="ORF">TNCT_87191</name>
</gene>
<dbReference type="Proteomes" id="UP000887116">
    <property type="component" value="Unassembled WGS sequence"/>
</dbReference>